<proteinExistence type="predicted"/>
<dbReference type="Proteomes" id="UP001497482">
    <property type="component" value="Chromosome 12"/>
</dbReference>
<reference evidence="2 3" key="1">
    <citation type="submission" date="2024-04" db="EMBL/GenBank/DDBJ databases">
        <authorList>
            <person name="Waldvogel A.-M."/>
            <person name="Schoenle A."/>
        </authorList>
    </citation>
    <scope>NUCLEOTIDE SEQUENCE [LARGE SCALE GENOMIC DNA]</scope>
</reference>
<dbReference type="Pfam" id="PF23735">
    <property type="entry name" value="KIF9"/>
    <property type="match status" value="1"/>
</dbReference>
<accession>A0AAV2JFY2</accession>
<evidence type="ECO:0000313" key="3">
    <source>
        <dbReference type="Proteomes" id="UP001497482"/>
    </source>
</evidence>
<protein>
    <recommendedName>
        <fullName evidence="1">Kinesin-like protein KIF6/9 C-terminal domain-containing protein</fullName>
    </recommendedName>
</protein>
<evidence type="ECO:0000313" key="2">
    <source>
        <dbReference type="EMBL" id="CAL1574635.1"/>
    </source>
</evidence>
<feature type="domain" description="Kinesin-like protein KIF6/9 C-terminal" evidence="1">
    <location>
        <begin position="11"/>
        <end position="61"/>
    </location>
</feature>
<dbReference type="EMBL" id="OZ035834">
    <property type="protein sequence ID" value="CAL1574635.1"/>
    <property type="molecule type" value="Genomic_DNA"/>
</dbReference>
<organism evidence="2 3">
    <name type="scientific">Knipowitschia caucasica</name>
    <name type="common">Caucasian dwarf goby</name>
    <name type="synonym">Pomatoschistus caucasicus</name>
    <dbReference type="NCBI Taxonomy" id="637954"/>
    <lineage>
        <taxon>Eukaryota</taxon>
        <taxon>Metazoa</taxon>
        <taxon>Chordata</taxon>
        <taxon>Craniata</taxon>
        <taxon>Vertebrata</taxon>
        <taxon>Euteleostomi</taxon>
        <taxon>Actinopterygii</taxon>
        <taxon>Neopterygii</taxon>
        <taxon>Teleostei</taxon>
        <taxon>Neoteleostei</taxon>
        <taxon>Acanthomorphata</taxon>
        <taxon>Gobiaria</taxon>
        <taxon>Gobiiformes</taxon>
        <taxon>Gobioidei</taxon>
        <taxon>Gobiidae</taxon>
        <taxon>Gobiinae</taxon>
        <taxon>Knipowitschia</taxon>
    </lineage>
</organism>
<evidence type="ECO:0000259" key="1">
    <source>
        <dbReference type="Pfam" id="PF23735"/>
    </source>
</evidence>
<keyword evidence="3" id="KW-1185">Reference proteome</keyword>
<name>A0AAV2JFY2_KNICA</name>
<dbReference type="AlphaFoldDB" id="A0AAV2JFY2"/>
<gene>
    <name evidence="2" type="ORF">KC01_LOCUS6342</name>
</gene>
<sequence length="92" mass="10537">MHSVGSPKLSMGKQEAFKIFLRDHKDRQTIEENKTQVMQRSIEAKGLGEQMNETRTRLTSFEDLSIDLSVVLVRCITLNLQASEITQYLVKP</sequence>
<dbReference type="InterPro" id="IPR056524">
    <property type="entry name" value="KIF6/9_C"/>
</dbReference>